<feature type="non-terminal residue" evidence="1">
    <location>
        <position position="53"/>
    </location>
</feature>
<gene>
    <name evidence="1" type="ORF">GBAR_LOCUS17129</name>
</gene>
<comment type="caution">
    <text evidence="1">The sequence shown here is derived from an EMBL/GenBank/DDBJ whole genome shotgun (WGS) entry which is preliminary data.</text>
</comment>
<dbReference type="EMBL" id="CASHTH010002465">
    <property type="protein sequence ID" value="CAI8030205.1"/>
    <property type="molecule type" value="Genomic_DNA"/>
</dbReference>
<proteinExistence type="predicted"/>
<protein>
    <submittedName>
        <fullName evidence="1">Uncharacterized protein</fullName>
    </submittedName>
</protein>
<keyword evidence="2" id="KW-1185">Reference proteome</keyword>
<evidence type="ECO:0000313" key="1">
    <source>
        <dbReference type="EMBL" id="CAI8030205.1"/>
    </source>
</evidence>
<accession>A0AA35WXF8</accession>
<dbReference type="Proteomes" id="UP001174909">
    <property type="component" value="Unassembled WGS sequence"/>
</dbReference>
<organism evidence="1 2">
    <name type="scientific">Geodia barretti</name>
    <name type="common">Barrett's horny sponge</name>
    <dbReference type="NCBI Taxonomy" id="519541"/>
    <lineage>
        <taxon>Eukaryota</taxon>
        <taxon>Metazoa</taxon>
        <taxon>Porifera</taxon>
        <taxon>Demospongiae</taxon>
        <taxon>Heteroscleromorpha</taxon>
        <taxon>Tetractinellida</taxon>
        <taxon>Astrophorina</taxon>
        <taxon>Geodiidae</taxon>
        <taxon>Geodia</taxon>
    </lineage>
</organism>
<reference evidence="1" key="1">
    <citation type="submission" date="2023-03" db="EMBL/GenBank/DDBJ databases">
        <authorList>
            <person name="Steffen K."/>
            <person name="Cardenas P."/>
        </authorList>
    </citation>
    <scope>NUCLEOTIDE SEQUENCE</scope>
</reference>
<dbReference type="AlphaFoldDB" id="A0AA35WXF8"/>
<sequence>MTIANLYVKKANNNRFGSICFNFGMSGTIQIFNSSFKQEDPHNDYGFLRLGAL</sequence>
<evidence type="ECO:0000313" key="2">
    <source>
        <dbReference type="Proteomes" id="UP001174909"/>
    </source>
</evidence>
<name>A0AA35WXF8_GEOBA</name>